<dbReference type="Proteomes" id="UP001589595">
    <property type="component" value="Unassembled WGS sequence"/>
</dbReference>
<organism evidence="1 2">
    <name type="scientific">Halobaculum roseum</name>
    <dbReference type="NCBI Taxonomy" id="2175149"/>
    <lineage>
        <taxon>Archaea</taxon>
        <taxon>Methanobacteriati</taxon>
        <taxon>Methanobacteriota</taxon>
        <taxon>Stenosarchaea group</taxon>
        <taxon>Halobacteria</taxon>
        <taxon>Halobacteriales</taxon>
        <taxon>Haloferacaceae</taxon>
        <taxon>Halobaculum</taxon>
    </lineage>
</organism>
<dbReference type="Pfam" id="PF25947">
    <property type="entry name" value="WHD_halo_double"/>
    <property type="match status" value="1"/>
</dbReference>
<keyword evidence="2" id="KW-1185">Reference proteome</keyword>
<dbReference type="AlphaFoldDB" id="A0ABD5MK02"/>
<sequence length="193" mass="21705">MKFKLVPEAPDTVAFVADAQAAVPLVPGSEDDCCARLMRRLGLRSRDVARTWLTFLRALDLADETEDGFKRLRADPTPAYLREQFLTGVYGAGDVADALLAADAEGKSDPDRESDPDEANGLAADEAFAAFVDRVPNWERYRTDDWESVWRERVERHLAWFVLLDLAERRGDAYVATDRLRDLRERASEDADG</sequence>
<dbReference type="RefSeq" id="WP_222921922.1">
    <property type="nucleotide sequence ID" value="NZ_CP082286.1"/>
</dbReference>
<name>A0ABD5MK02_9EURY</name>
<dbReference type="GeneID" id="67212160"/>
<comment type="caution">
    <text evidence="1">The sequence shown here is derived from an EMBL/GenBank/DDBJ whole genome shotgun (WGS) entry which is preliminary data.</text>
</comment>
<dbReference type="EMBL" id="JBHMAJ010000001">
    <property type="protein sequence ID" value="MFB9822830.1"/>
    <property type="molecule type" value="Genomic_DNA"/>
</dbReference>
<dbReference type="InterPro" id="IPR058821">
    <property type="entry name" value="Double_WHD-containing_halo"/>
</dbReference>
<reference evidence="1" key="1">
    <citation type="submission" date="2024-09" db="EMBL/GenBank/DDBJ databases">
        <authorList>
            <person name="Sun Q."/>
        </authorList>
    </citation>
    <scope>NUCLEOTIDE SEQUENCE [LARGE SCALE GENOMIC DNA]</scope>
    <source>
        <strain evidence="1">JCM 31273</strain>
    </source>
</reference>
<gene>
    <name evidence="1" type="ORF">ACFFOL_01330</name>
</gene>
<evidence type="ECO:0000313" key="1">
    <source>
        <dbReference type="EMBL" id="MFB9822830.1"/>
    </source>
</evidence>
<protein>
    <submittedName>
        <fullName evidence="1">Uncharacterized protein</fullName>
    </submittedName>
</protein>
<proteinExistence type="predicted"/>
<evidence type="ECO:0000313" key="2">
    <source>
        <dbReference type="Proteomes" id="UP001589595"/>
    </source>
</evidence>
<accession>A0ABD5MK02</accession>